<dbReference type="PRINTS" id="PR00082">
    <property type="entry name" value="GLFDHDRGNASE"/>
</dbReference>
<dbReference type="PIRSF" id="PIRSF000188">
    <property type="entry name" value="Phe_leu_dh"/>
    <property type="match status" value="1"/>
</dbReference>
<protein>
    <submittedName>
        <fullName evidence="8">Glu/Leu/Phe/Val dehydrogenase</fullName>
    </submittedName>
</protein>
<evidence type="ECO:0000256" key="3">
    <source>
        <dbReference type="ARBA" id="ARBA00023027"/>
    </source>
</evidence>
<dbReference type="SMART" id="SM00839">
    <property type="entry name" value="ELFV_dehydrog"/>
    <property type="match status" value="1"/>
</dbReference>
<keyword evidence="2 6" id="KW-0560">Oxidoreductase</keyword>
<proteinExistence type="inferred from homology"/>
<dbReference type="PANTHER" id="PTHR42722:SF1">
    <property type="entry name" value="VALINE DEHYDROGENASE"/>
    <property type="match status" value="1"/>
</dbReference>
<evidence type="ECO:0000256" key="1">
    <source>
        <dbReference type="ARBA" id="ARBA00006382"/>
    </source>
</evidence>
<dbReference type="Pfam" id="PF00208">
    <property type="entry name" value="ELFV_dehydrog"/>
    <property type="match status" value="1"/>
</dbReference>
<dbReference type="Gene3D" id="3.40.50.10860">
    <property type="entry name" value="Leucine Dehydrogenase, chain A, domain 1"/>
    <property type="match status" value="1"/>
</dbReference>
<evidence type="ECO:0000259" key="7">
    <source>
        <dbReference type="SMART" id="SM00839"/>
    </source>
</evidence>
<keyword evidence="3 5" id="KW-0520">NAD</keyword>
<dbReference type="Pfam" id="PF02812">
    <property type="entry name" value="ELFV_dehydrog_N"/>
    <property type="match status" value="1"/>
</dbReference>
<gene>
    <name evidence="8" type="ORF">ENR23_09355</name>
</gene>
<comment type="similarity">
    <text evidence="1 6">Belongs to the Glu/Leu/Phe/Val dehydrogenases family.</text>
</comment>
<dbReference type="InterPro" id="IPR006097">
    <property type="entry name" value="Glu/Leu/Phe/Val/Trp_DH_dimer"/>
</dbReference>
<keyword evidence="5" id="KW-0547">Nucleotide-binding</keyword>
<reference evidence="8" key="1">
    <citation type="journal article" date="2020" name="mSystems">
        <title>Genome- and Community-Level Interaction Insights into Carbon Utilization and Element Cycling Functions of Hydrothermarchaeota in Hydrothermal Sediment.</title>
        <authorList>
            <person name="Zhou Z."/>
            <person name="Liu Y."/>
            <person name="Xu W."/>
            <person name="Pan J."/>
            <person name="Luo Z.H."/>
            <person name="Li M."/>
        </authorList>
    </citation>
    <scope>NUCLEOTIDE SEQUENCE [LARGE SCALE GENOMIC DNA]</scope>
    <source>
        <strain evidence="8">SpSt-381</strain>
    </source>
</reference>
<dbReference type="InterPro" id="IPR006095">
    <property type="entry name" value="Glu/Leu/Phe/Val/Trp_DH"/>
</dbReference>
<feature type="active site" description="Proton donor/acceptor" evidence="4">
    <location>
        <position position="78"/>
    </location>
</feature>
<sequence>MPTFPPAWDGEALVLRHDAPTGAWIAIAIHSTRLGPAVGGARLRVYPDPWSAVADAERLAEGMTLKFAVQGMPWGGGKAVITPPAPLAPEARAGLLRRYGALLASLGGLYRTAPDVGTSSEDMDVIAETAGALAFGRTPAAGGAGSSGPATAVGVLAAIGAVCERLFGDAAPRGRRVLVQGAGSVGGALLGLLRAAGAEPLFSDVEPATIARWRDREGVPFVEPAAVPETPCDVYAPCALGGALAADTIARLACRAVAGGANNQLASPADAEAMRARGILYAPDFVANVGGAMAGLLMEADGWSRARAEAEVAARVRETLRRVFDIADAEGVTTDEAARRLAAARLAAARPRG</sequence>
<feature type="domain" description="Glutamate/phenylalanine/leucine/valine/L-tryptophan dehydrogenase C-terminal" evidence="7">
    <location>
        <begin position="146"/>
        <end position="353"/>
    </location>
</feature>
<organism evidence="8">
    <name type="scientific">Eiseniibacteriota bacterium</name>
    <dbReference type="NCBI Taxonomy" id="2212470"/>
    <lineage>
        <taxon>Bacteria</taxon>
        <taxon>Candidatus Eiseniibacteriota</taxon>
    </lineage>
</organism>
<dbReference type="InterPro" id="IPR046346">
    <property type="entry name" value="Aminoacid_DH-like_N_sf"/>
</dbReference>
<evidence type="ECO:0000256" key="5">
    <source>
        <dbReference type="PIRSR" id="PIRSR000188-2"/>
    </source>
</evidence>
<evidence type="ECO:0000313" key="8">
    <source>
        <dbReference type="EMBL" id="HGZ43615.1"/>
    </source>
</evidence>
<dbReference type="PANTHER" id="PTHR42722">
    <property type="entry name" value="LEUCINE DEHYDROGENASE"/>
    <property type="match status" value="1"/>
</dbReference>
<dbReference type="InterPro" id="IPR006096">
    <property type="entry name" value="Glu/Leu/Phe/Val/Trp_DH_C"/>
</dbReference>
<dbReference type="GO" id="GO:0000166">
    <property type="term" value="F:nucleotide binding"/>
    <property type="evidence" value="ECO:0007669"/>
    <property type="project" value="UniProtKB-KW"/>
</dbReference>
<dbReference type="InterPro" id="IPR036291">
    <property type="entry name" value="NAD(P)-bd_dom_sf"/>
</dbReference>
<dbReference type="AlphaFoldDB" id="A0A832I5B7"/>
<dbReference type="EMBL" id="DSQF01000019">
    <property type="protein sequence ID" value="HGZ43615.1"/>
    <property type="molecule type" value="Genomic_DNA"/>
</dbReference>
<comment type="caution">
    <text evidence="8">The sequence shown here is derived from an EMBL/GenBank/DDBJ whole genome shotgun (WGS) entry which is preliminary data.</text>
</comment>
<dbReference type="SUPFAM" id="SSF53223">
    <property type="entry name" value="Aminoacid dehydrogenase-like, N-terminal domain"/>
    <property type="match status" value="1"/>
</dbReference>
<dbReference type="SUPFAM" id="SSF51735">
    <property type="entry name" value="NAD(P)-binding Rossmann-fold domains"/>
    <property type="match status" value="1"/>
</dbReference>
<evidence type="ECO:0000256" key="4">
    <source>
        <dbReference type="PIRSR" id="PIRSR000188-1"/>
    </source>
</evidence>
<evidence type="ECO:0000256" key="6">
    <source>
        <dbReference type="RuleBase" id="RU004417"/>
    </source>
</evidence>
<feature type="binding site" evidence="5">
    <location>
        <begin position="181"/>
        <end position="186"/>
    </location>
    <ligand>
        <name>NAD(+)</name>
        <dbReference type="ChEBI" id="CHEBI:57540"/>
    </ligand>
</feature>
<dbReference type="GO" id="GO:0016639">
    <property type="term" value="F:oxidoreductase activity, acting on the CH-NH2 group of donors, NAD or NADP as acceptor"/>
    <property type="evidence" value="ECO:0007669"/>
    <property type="project" value="InterPro"/>
</dbReference>
<evidence type="ECO:0000256" key="2">
    <source>
        <dbReference type="ARBA" id="ARBA00023002"/>
    </source>
</evidence>
<name>A0A832I5B7_UNCEI</name>
<accession>A0A832I5B7</accession>
<dbReference type="GO" id="GO:0006520">
    <property type="term" value="P:amino acid metabolic process"/>
    <property type="evidence" value="ECO:0007669"/>
    <property type="project" value="InterPro"/>
</dbReference>
<dbReference type="InterPro" id="IPR016211">
    <property type="entry name" value="Glu/Phe/Leu/Val/Trp_DH_bac/arc"/>
</dbReference>
<dbReference type="Gene3D" id="3.40.50.720">
    <property type="entry name" value="NAD(P)-binding Rossmann-like Domain"/>
    <property type="match status" value="1"/>
</dbReference>